<evidence type="ECO:0000259" key="2">
    <source>
        <dbReference type="Pfam" id="PF02129"/>
    </source>
</evidence>
<proteinExistence type="predicted"/>
<dbReference type="PROSITE" id="PS51257">
    <property type="entry name" value="PROKAR_LIPOPROTEIN"/>
    <property type="match status" value="1"/>
</dbReference>
<dbReference type="InterPro" id="IPR000383">
    <property type="entry name" value="Xaa-Pro-like_dom"/>
</dbReference>
<dbReference type="InterPro" id="IPR029058">
    <property type="entry name" value="AB_hydrolase_fold"/>
</dbReference>
<comment type="caution">
    <text evidence="3">The sequence shown here is derived from an EMBL/GenBank/DDBJ whole genome shotgun (WGS) entry which is preliminary data.</text>
</comment>
<dbReference type="GO" id="GO:0016787">
    <property type="term" value="F:hydrolase activity"/>
    <property type="evidence" value="ECO:0007669"/>
    <property type="project" value="UniProtKB-KW"/>
</dbReference>
<feature type="chain" id="PRO_5013322935" evidence="1">
    <location>
        <begin position="23"/>
        <end position="360"/>
    </location>
</feature>
<sequence length="360" mass="39772">MNTKIFKSAVITSFISSCMLMGCNSNRTNDETNSANQMNALNLTSEWDKTFPKSEKVNHSKITFHNRYGITLAADLYTPVNASGKLPAIAVSGPFGAVKEQSSGLYAQQLAERGFLTIAFDPSYTGESGGEPRYVASPDINTEDFSAAVDCLMNREDVDSEKIGILGICGWGGIAIQAAINDPRIKATVASTMYDMTRVNANGYFDSENTAEQRNFKRAAMVAQRTEDYKSGFYKSGGGVVSPLPDDAPQFVKDYYAYYKTPRGYHKRSLNSNNGWNVTSNLPFLNFKFFDYADELESAVMIVHGDKAHSFYFGKDTYALLKGDNKEFVVVAGANHTDLYDGLSVIPFDKIESFFNENLK</sequence>
<evidence type="ECO:0000256" key="1">
    <source>
        <dbReference type="SAM" id="SignalP"/>
    </source>
</evidence>
<keyword evidence="1" id="KW-0732">Signal</keyword>
<dbReference type="PANTHER" id="PTHR47751:SF1">
    <property type="entry name" value="SUPERFAMILY HYDROLASE, PUTATIVE (AFU_ORTHOLOGUE AFUA_2G16580)-RELATED"/>
    <property type="match status" value="1"/>
</dbReference>
<name>A0A1Y4JXG0_9BACE</name>
<accession>A0A1Y4JXG0</accession>
<protein>
    <submittedName>
        <fullName evidence="3">Alpha/beta hydrolase</fullName>
    </submittedName>
</protein>
<dbReference type="Proteomes" id="UP000196587">
    <property type="component" value="Unassembled WGS sequence"/>
</dbReference>
<dbReference type="SUPFAM" id="SSF53474">
    <property type="entry name" value="alpha/beta-Hydrolases"/>
    <property type="match status" value="1"/>
</dbReference>
<dbReference type="PANTHER" id="PTHR47751">
    <property type="entry name" value="SUPERFAMILY HYDROLASE, PUTATIVE (AFU_ORTHOLOGUE AFUA_2G16580)-RELATED"/>
    <property type="match status" value="1"/>
</dbReference>
<reference evidence="4" key="1">
    <citation type="submission" date="2017-04" db="EMBL/GenBank/DDBJ databases">
        <title>Function of individual gut microbiota members based on whole genome sequencing of pure cultures obtained from chicken caecum.</title>
        <authorList>
            <person name="Medvecky M."/>
            <person name="Cejkova D."/>
            <person name="Polansky O."/>
            <person name="Karasova D."/>
            <person name="Kubasova T."/>
            <person name="Cizek A."/>
            <person name="Rychlik I."/>
        </authorList>
    </citation>
    <scope>NUCLEOTIDE SEQUENCE [LARGE SCALE GENOMIC DNA]</scope>
    <source>
        <strain evidence="4">An189</strain>
    </source>
</reference>
<dbReference type="Gene3D" id="1.10.10.800">
    <property type="match status" value="1"/>
</dbReference>
<dbReference type="AlphaFoldDB" id="A0A1Y4JXG0"/>
<evidence type="ECO:0000313" key="4">
    <source>
        <dbReference type="Proteomes" id="UP000196587"/>
    </source>
</evidence>
<feature type="signal peptide" evidence="1">
    <location>
        <begin position="1"/>
        <end position="22"/>
    </location>
</feature>
<dbReference type="Gene3D" id="3.40.50.1820">
    <property type="entry name" value="alpha/beta hydrolase"/>
    <property type="match status" value="1"/>
</dbReference>
<dbReference type="EMBL" id="NFKE01000002">
    <property type="protein sequence ID" value="OUP36040.1"/>
    <property type="molecule type" value="Genomic_DNA"/>
</dbReference>
<gene>
    <name evidence="3" type="ORF">B5F24_04170</name>
</gene>
<keyword evidence="3" id="KW-0378">Hydrolase</keyword>
<evidence type="ECO:0000313" key="3">
    <source>
        <dbReference type="EMBL" id="OUP36040.1"/>
    </source>
</evidence>
<dbReference type="InterPro" id="IPR051411">
    <property type="entry name" value="Polyketide_trans_af380"/>
</dbReference>
<feature type="domain" description="Xaa-Pro dipeptidyl-peptidase-like" evidence="2">
    <location>
        <begin position="69"/>
        <end position="224"/>
    </location>
</feature>
<organism evidence="3 4">
    <name type="scientific">Bacteroides clarus</name>
    <dbReference type="NCBI Taxonomy" id="626929"/>
    <lineage>
        <taxon>Bacteria</taxon>
        <taxon>Pseudomonadati</taxon>
        <taxon>Bacteroidota</taxon>
        <taxon>Bacteroidia</taxon>
        <taxon>Bacteroidales</taxon>
        <taxon>Bacteroidaceae</taxon>
        <taxon>Bacteroides</taxon>
    </lineage>
</organism>
<dbReference type="Pfam" id="PF02129">
    <property type="entry name" value="Peptidase_S15"/>
    <property type="match status" value="1"/>
</dbReference>